<dbReference type="Gene3D" id="3.40.50.300">
    <property type="entry name" value="P-loop containing nucleotide triphosphate hydrolases"/>
    <property type="match status" value="1"/>
</dbReference>
<dbReference type="GeneTree" id="ENSGT00940000154844"/>
<keyword evidence="3" id="KW-0342">GTP-binding</keyword>
<dbReference type="InterPro" id="IPR027417">
    <property type="entry name" value="P-loop_NTPase"/>
</dbReference>
<reference evidence="4" key="2">
    <citation type="submission" date="2025-08" db="UniProtKB">
        <authorList>
            <consortium name="Ensembl"/>
        </authorList>
    </citation>
    <scope>IDENTIFICATION</scope>
    <source>
        <strain evidence="4">Boxer</strain>
    </source>
</reference>
<sequence length="341" mass="37581">MVMLYVVSQEACELVWNLLSSPLWNQENMQKSMEGLQRSRYGTMAEGRDEDNWFATPPSLRIILVGKTGSGRSATGNSILCQPVFESRLGNQPVTKTCQGETGTWNGRSILVVDTPSLFEAEAQTQELYKAIGDCYLLSAPGPHVLLLVTPLGRFTAQDAVAVRRVKEVFGAGAMRHAVVLFTHKEDLAGESLDDYLADTDNHSLRSLVQECGRRYCAFNNRATGEEQREQLARLMAVVERLERETGGAFYSNDLFFQAQLLQRGGGGTCGAELGGYLASVRVQVEKQKRDLRGPGSTWACPALLKITKWMLSHIGISVVLIICLLIFLATLINLCITHGH</sequence>
<dbReference type="Ensembl" id="ENSCAFT00845016893.1">
    <property type="protein sequence ID" value="ENSCAFP00845013147.1"/>
    <property type="gene ID" value="ENSCAFG00845009592.1"/>
</dbReference>
<dbReference type="InterPro" id="IPR006703">
    <property type="entry name" value="G_AIG1"/>
</dbReference>
<dbReference type="GO" id="GO:0005525">
    <property type="term" value="F:GTP binding"/>
    <property type="evidence" value="ECO:0007669"/>
    <property type="project" value="UniProtKB-KW"/>
</dbReference>
<dbReference type="GO" id="GO:0003924">
    <property type="term" value="F:GTPase activity"/>
    <property type="evidence" value="ECO:0000318"/>
    <property type="project" value="GO_Central"/>
</dbReference>
<dbReference type="OrthoDB" id="8954335at2759"/>
<evidence type="ECO:0000256" key="3">
    <source>
        <dbReference type="ARBA" id="ARBA00023134"/>
    </source>
</evidence>
<keyword evidence="5" id="KW-1185">Reference proteome</keyword>
<keyword evidence="2" id="KW-0547">Nucleotide-binding</keyword>
<dbReference type="PROSITE" id="PS51720">
    <property type="entry name" value="G_AIG1"/>
    <property type="match status" value="1"/>
</dbReference>
<dbReference type="CDD" id="cd01852">
    <property type="entry name" value="AIG1"/>
    <property type="match status" value="1"/>
</dbReference>
<evidence type="ECO:0000313" key="4">
    <source>
        <dbReference type="Ensembl" id="ENSCAFP00845013147.1"/>
    </source>
</evidence>
<dbReference type="SMR" id="A0A8I3N1P5"/>
<dbReference type="PANTHER" id="PTHR10903:SF69">
    <property type="entry name" value="GTPASE IMAP FAMILY MEMBER 5"/>
    <property type="match status" value="1"/>
</dbReference>
<dbReference type="AlphaFoldDB" id="A0A8I3N1P5"/>
<dbReference type="InterPro" id="IPR045058">
    <property type="entry name" value="GIMA/IAN/Toc"/>
</dbReference>
<dbReference type="SUPFAM" id="SSF52540">
    <property type="entry name" value="P-loop containing nucleoside triphosphate hydrolases"/>
    <property type="match status" value="1"/>
</dbReference>
<accession>A0A8I3N1P5</accession>
<dbReference type="Proteomes" id="UP000805418">
    <property type="component" value="Chromosome 16"/>
</dbReference>
<dbReference type="PANTHER" id="PTHR10903">
    <property type="entry name" value="GTPASE, IMAP FAMILY MEMBER-RELATED"/>
    <property type="match status" value="1"/>
</dbReference>
<evidence type="ECO:0000256" key="1">
    <source>
        <dbReference type="ARBA" id="ARBA00008535"/>
    </source>
</evidence>
<proteinExistence type="inferred from homology"/>
<organism evidence="4 5">
    <name type="scientific">Canis lupus familiaris</name>
    <name type="common">Dog</name>
    <name type="synonym">Canis familiaris</name>
    <dbReference type="NCBI Taxonomy" id="9615"/>
    <lineage>
        <taxon>Eukaryota</taxon>
        <taxon>Metazoa</taxon>
        <taxon>Chordata</taxon>
        <taxon>Craniata</taxon>
        <taxon>Vertebrata</taxon>
        <taxon>Euteleostomi</taxon>
        <taxon>Mammalia</taxon>
        <taxon>Eutheria</taxon>
        <taxon>Laurasiatheria</taxon>
        <taxon>Carnivora</taxon>
        <taxon>Caniformia</taxon>
        <taxon>Canidae</taxon>
        <taxon>Canis</taxon>
    </lineage>
</organism>
<reference evidence="4" key="3">
    <citation type="submission" date="2025-09" db="UniProtKB">
        <authorList>
            <consortium name="Ensembl"/>
        </authorList>
    </citation>
    <scope>IDENTIFICATION</scope>
    <source>
        <strain evidence="4">Boxer</strain>
    </source>
</reference>
<name>A0A8I3N1P5_CANLF</name>
<dbReference type="OMA" id="RTCQAET"/>
<evidence type="ECO:0000313" key="5">
    <source>
        <dbReference type="Proteomes" id="UP000805418"/>
    </source>
</evidence>
<dbReference type="FunFam" id="3.40.50.300:FF:000366">
    <property type="entry name" value="GTPase, IMAP family member 2"/>
    <property type="match status" value="1"/>
</dbReference>
<comment type="similarity">
    <text evidence="1">Belongs to the TRAFAC class TrmE-Era-EngA-EngB-Septin-like GTPase superfamily. AIG1/Toc34/Toc159-like paraseptin GTPase family. IAN subfamily.</text>
</comment>
<gene>
    <name evidence="4" type="primary">GIMAP5</name>
</gene>
<reference evidence="4" key="1">
    <citation type="submission" date="2020-03" db="EMBL/GenBank/DDBJ databases">
        <title>Long-read based genome assembly of a Labrador retriever dog.</title>
        <authorList>
            <person name="Eory L."/>
            <person name="Zhang W."/>
            <person name="Schoenebeck J."/>
        </authorList>
    </citation>
    <scope>NUCLEOTIDE SEQUENCE [LARGE SCALE GENOMIC DNA]</scope>
    <source>
        <strain evidence="4">Labrador retriever</strain>
    </source>
</reference>
<dbReference type="Pfam" id="PF04548">
    <property type="entry name" value="AIG1"/>
    <property type="match status" value="1"/>
</dbReference>
<protein>
    <submittedName>
        <fullName evidence="4">GTPase, IMAP family member 5</fullName>
    </submittedName>
</protein>
<evidence type="ECO:0000256" key="2">
    <source>
        <dbReference type="ARBA" id="ARBA00022741"/>
    </source>
</evidence>